<gene>
    <name evidence="1" type="ORF">BAU25_15680</name>
</gene>
<dbReference type="EMBL" id="MAOE01000102">
    <property type="protein sequence ID" value="OJD61298.1"/>
    <property type="molecule type" value="Genomic_DNA"/>
</dbReference>
<name>A0A1J9TA93_9BACI</name>
<protein>
    <submittedName>
        <fullName evidence="1">Uncharacterized protein</fullName>
    </submittedName>
</protein>
<evidence type="ECO:0000313" key="1">
    <source>
        <dbReference type="EMBL" id="OJD61298.1"/>
    </source>
</evidence>
<dbReference type="RefSeq" id="WP_048530286.1">
    <property type="nucleotide sequence ID" value="NZ_CBCSIO010000024.1"/>
</dbReference>
<evidence type="ECO:0000313" key="2">
    <source>
        <dbReference type="Proteomes" id="UP000181873"/>
    </source>
</evidence>
<reference evidence="1 2" key="1">
    <citation type="submission" date="2016-06" db="EMBL/GenBank/DDBJ databases">
        <title>First insights into the genetic diversity and population structure of in the Bacillus cereus group bacteria from diverse marine environments.</title>
        <authorList>
            <person name="Liu Y."/>
            <person name="Lai Q."/>
            <person name="Shao Z."/>
        </authorList>
    </citation>
    <scope>NUCLEOTIDE SEQUENCE [LARGE SCALE GENOMIC DNA]</scope>
    <source>
        <strain evidence="1 2">N35-10-2</strain>
    </source>
</reference>
<accession>A0A1J9TA93</accession>
<dbReference type="Proteomes" id="UP000181873">
    <property type="component" value="Unassembled WGS sequence"/>
</dbReference>
<dbReference type="AlphaFoldDB" id="A0A1J9TA93"/>
<proteinExistence type="predicted"/>
<sequence length="181" mass="20786">MSFLSVVLTKDFISVMADGMVSKLEDDRLTELKSDYKKFKKISQYQFVTFTGAVRIFENIIRKYSYKESPYDLEIVANEIKQLLLQEIRDNKLVGQVVVGGIQSGDIIAYAITSDNQINRLYKPTGSELAQLYLTSEYIDPKIQEDIPSLFIDFCKKTNNIEESQILLNRIVADNDPTFFN</sequence>
<comment type="caution">
    <text evidence="1">The sequence shown here is derived from an EMBL/GenBank/DDBJ whole genome shotgun (WGS) entry which is preliminary data.</text>
</comment>
<organism evidence="1 2">
    <name type="scientific">Bacillus albus</name>
    <dbReference type="NCBI Taxonomy" id="2026189"/>
    <lineage>
        <taxon>Bacteria</taxon>
        <taxon>Bacillati</taxon>
        <taxon>Bacillota</taxon>
        <taxon>Bacilli</taxon>
        <taxon>Bacillales</taxon>
        <taxon>Bacillaceae</taxon>
        <taxon>Bacillus</taxon>
        <taxon>Bacillus cereus group</taxon>
    </lineage>
</organism>